<feature type="non-terminal residue" evidence="1">
    <location>
        <position position="330"/>
    </location>
</feature>
<dbReference type="EMBL" id="JANBPY010000907">
    <property type="protein sequence ID" value="KAJ1962831.1"/>
    <property type="molecule type" value="Genomic_DNA"/>
</dbReference>
<dbReference type="InterPro" id="IPR009836">
    <property type="entry name" value="GRDP-like"/>
</dbReference>
<name>A0A9W8E2Y3_9FUNG</name>
<sequence>MLAAEFPAVKEVQKWLGNPQEATFDSLSVKQLQYHMTLLKWFSTLKYEDPTTNAKFLLLAEERYVCWLSLLKYWTWDTNTIPVPPIDVALMWHAHLLSPFAYYEDMSLLEHNGLLLEYEFPLEKLHEVYLNDCQVPEDSVRAWEEFAGKPYHLQLDDFPKYKTHCPWCKAEFDLSWEEAVDLRTRKRPQVHIKCSTCNAPYNRDVLSGHQFWSHVHRHLTVPYTYLRGTVIDVNQGAQLEARTDMDHAILFDGLSAQEAADRRNNWRACRWKNILFELREVETRARRRRFYRNVRPYTITRIISRYREQLSPFSLDLCRAVLRQHEFTTK</sequence>
<evidence type="ECO:0000313" key="1">
    <source>
        <dbReference type="EMBL" id="KAJ1962831.1"/>
    </source>
</evidence>
<dbReference type="OrthoDB" id="2684236at2759"/>
<organism evidence="1 2">
    <name type="scientific">Dispira parvispora</name>
    <dbReference type="NCBI Taxonomy" id="1520584"/>
    <lineage>
        <taxon>Eukaryota</taxon>
        <taxon>Fungi</taxon>
        <taxon>Fungi incertae sedis</taxon>
        <taxon>Zoopagomycota</taxon>
        <taxon>Kickxellomycotina</taxon>
        <taxon>Dimargaritomycetes</taxon>
        <taxon>Dimargaritales</taxon>
        <taxon>Dimargaritaceae</taxon>
        <taxon>Dispira</taxon>
    </lineage>
</organism>
<protein>
    <submittedName>
        <fullName evidence="1">Uncharacterized protein</fullName>
    </submittedName>
</protein>
<accession>A0A9W8E2Y3</accession>
<proteinExistence type="predicted"/>
<dbReference type="Proteomes" id="UP001150925">
    <property type="component" value="Unassembled WGS sequence"/>
</dbReference>
<comment type="caution">
    <text evidence="1">The sequence shown here is derived from an EMBL/GenBank/DDBJ whole genome shotgun (WGS) entry which is preliminary data.</text>
</comment>
<gene>
    <name evidence="1" type="ORF">IWQ62_003401</name>
</gene>
<dbReference type="Pfam" id="PF07173">
    <property type="entry name" value="GRDP-like"/>
    <property type="match status" value="1"/>
</dbReference>
<evidence type="ECO:0000313" key="2">
    <source>
        <dbReference type="Proteomes" id="UP001150925"/>
    </source>
</evidence>
<keyword evidence="2" id="KW-1185">Reference proteome</keyword>
<reference evidence="1" key="1">
    <citation type="submission" date="2022-07" db="EMBL/GenBank/DDBJ databases">
        <title>Phylogenomic reconstructions and comparative analyses of Kickxellomycotina fungi.</title>
        <authorList>
            <person name="Reynolds N.K."/>
            <person name="Stajich J.E."/>
            <person name="Barry K."/>
            <person name="Grigoriev I.V."/>
            <person name="Crous P."/>
            <person name="Smith M.E."/>
        </authorList>
    </citation>
    <scope>NUCLEOTIDE SEQUENCE</scope>
    <source>
        <strain evidence="1">RSA 1196</strain>
    </source>
</reference>
<dbReference type="AlphaFoldDB" id="A0A9W8E2Y3"/>